<gene>
    <name evidence="1" type="ORF">H9647_03900</name>
</gene>
<proteinExistence type="predicted"/>
<evidence type="ECO:0000313" key="1">
    <source>
        <dbReference type="EMBL" id="MBD7967198.1"/>
    </source>
</evidence>
<protein>
    <submittedName>
        <fullName evidence="1">Acetylglutamate kinase</fullName>
    </submittedName>
</protein>
<keyword evidence="1" id="KW-0808">Transferase</keyword>
<dbReference type="EMBL" id="JACSQL010000001">
    <property type="protein sequence ID" value="MBD7967198.1"/>
    <property type="molecule type" value="Genomic_DNA"/>
</dbReference>
<keyword evidence="1" id="KW-0418">Kinase</keyword>
<organism evidence="1 2">
    <name type="scientific">Paenibacillus gallinarum</name>
    <dbReference type="NCBI Taxonomy" id="2762232"/>
    <lineage>
        <taxon>Bacteria</taxon>
        <taxon>Bacillati</taxon>
        <taxon>Bacillota</taxon>
        <taxon>Bacilli</taxon>
        <taxon>Bacillales</taxon>
        <taxon>Paenibacillaceae</taxon>
        <taxon>Paenibacillus</taxon>
    </lineage>
</organism>
<evidence type="ECO:0000313" key="2">
    <source>
        <dbReference type="Proteomes" id="UP000608071"/>
    </source>
</evidence>
<sequence>MARSYPTWTSSSVELNRKLRALWEQHVYWTRLTVNSIVDGLPDVNATTERLLRNPDDFAEVLASVYGIAIANEFARLLREHLTIAAELVGDLKSGNSEAAADAQRRWYANADSIADFLGRINPYWSQMEWQHMMYEHLGLLSDEVSTRIAKDYVKNVALNDQIETQALGMADMMTSGIVQQFPSNFLS</sequence>
<name>A0ABR8SV65_9BACL</name>
<dbReference type="Proteomes" id="UP000608071">
    <property type="component" value="Unassembled WGS sequence"/>
</dbReference>
<reference evidence="1 2" key="1">
    <citation type="submission" date="2020-08" db="EMBL/GenBank/DDBJ databases">
        <title>A Genomic Blueprint of the Chicken Gut Microbiome.</title>
        <authorList>
            <person name="Gilroy R."/>
            <person name="Ravi A."/>
            <person name="Getino M."/>
            <person name="Pursley I."/>
            <person name="Horton D.L."/>
            <person name="Alikhan N.-F."/>
            <person name="Baker D."/>
            <person name="Gharbi K."/>
            <person name="Hall N."/>
            <person name="Watson M."/>
            <person name="Adriaenssens E.M."/>
            <person name="Foster-Nyarko E."/>
            <person name="Jarju S."/>
            <person name="Secka A."/>
            <person name="Antonio M."/>
            <person name="Oren A."/>
            <person name="Chaudhuri R."/>
            <person name="La Ragione R.M."/>
            <person name="Hildebrand F."/>
            <person name="Pallen M.J."/>
        </authorList>
    </citation>
    <scope>NUCLEOTIDE SEQUENCE [LARGE SCALE GENOMIC DNA]</scope>
    <source>
        <strain evidence="1 2">Sa2BVA9</strain>
    </source>
</reference>
<dbReference type="GO" id="GO:0016301">
    <property type="term" value="F:kinase activity"/>
    <property type="evidence" value="ECO:0007669"/>
    <property type="project" value="UniProtKB-KW"/>
</dbReference>
<comment type="caution">
    <text evidence="1">The sequence shown here is derived from an EMBL/GenBank/DDBJ whole genome shotgun (WGS) entry which is preliminary data.</text>
</comment>
<keyword evidence="2" id="KW-1185">Reference proteome</keyword>
<accession>A0ABR8SV65</accession>